<organism evidence="1 2">
    <name type="scientific">Candidatus Methanofastidiosum methylothiophilum</name>
    <dbReference type="NCBI Taxonomy" id="1705564"/>
    <lineage>
        <taxon>Archaea</taxon>
        <taxon>Methanobacteriati</taxon>
        <taxon>Methanobacteriota</taxon>
        <taxon>Stenosarchaea group</taxon>
        <taxon>Candidatus Methanofastidiosia</taxon>
        <taxon>Candidatus Methanofastidiosales</taxon>
        <taxon>Candidatus Methanofastidiosaceae</taxon>
        <taxon>Candidatus Methanofastidiosum</taxon>
    </lineage>
</organism>
<comment type="caution">
    <text evidence="1">The sequence shown here is derived from an EMBL/GenBank/DDBJ whole genome shotgun (WGS) entry which is preliminary data.</text>
</comment>
<evidence type="ECO:0000313" key="1">
    <source>
        <dbReference type="EMBL" id="KYC52248.1"/>
    </source>
</evidence>
<protein>
    <submittedName>
        <fullName evidence="1">Uncharacterized protein</fullName>
    </submittedName>
</protein>
<evidence type="ECO:0000313" key="2">
    <source>
        <dbReference type="Proteomes" id="UP000075398"/>
    </source>
</evidence>
<gene>
    <name evidence="1" type="ORF">AMQ22_00925</name>
</gene>
<accession>A0A150J535</accession>
<proteinExistence type="predicted"/>
<dbReference type="Proteomes" id="UP000075398">
    <property type="component" value="Unassembled WGS sequence"/>
</dbReference>
<dbReference type="AlphaFoldDB" id="A0A150J535"/>
<sequence>MNKRYISLSIILFIAIGTLPALFANGENDIPIGRFFGKGEDGINQCYEIKLLQSVNETLQPGQSATYYLPGGILDGCIYILEIRGRDLCIEGCADFNSTIKLKNGKEEGEDYRSCNGGSVEEIIDTTGDVWREVEYIKITNKQNSDCAITYTWNFYSACPCKGKQALYPKVDIEQFSVTGGATIIRDGKILTNFNVLPGVQQTFIQVENRGFFTQNDVKVKVTGLPQGVSVSITPDTQKIKAHNLGTYQATFEVGPNVPSGTYKVTMMAYSENGVFDTLQIDLIVP</sequence>
<dbReference type="EMBL" id="LNGC01000029">
    <property type="protein sequence ID" value="KYC52248.1"/>
    <property type="molecule type" value="Genomic_DNA"/>
</dbReference>
<name>A0A150J535_9EURY</name>
<reference evidence="1 2" key="1">
    <citation type="journal article" date="2016" name="ISME J.">
        <title>Chasing the elusive Euryarchaeota class WSA2: genomes reveal a uniquely fastidious methyl-reducing methanogen.</title>
        <authorList>
            <person name="Nobu M.K."/>
            <person name="Narihiro T."/>
            <person name="Kuroda K."/>
            <person name="Mei R."/>
            <person name="Liu W.T."/>
        </authorList>
    </citation>
    <scope>NUCLEOTIDE SEQUENCE [LARGE SCALE GENOMIC DNA]</scope>
    <source>
        <strain evidence="1">U1lsi0528_Bin055</strain>
    </source>
</reference>